<sequence length="246" mass="25608">MSKPFEGKVVLITGAGSGIGRATSIKLSHQGATLALTDINPSSLQETLSLCTPSTHTTSAFDIASPSACNDFIASTINTHSKLDHVFNCAGRNPVNIATADITDEYWDSIINTNLKGMFNITRACIPHLQPGASFVNVSSIAGLQPTNGFASYCASKYAVVGFSKCVALELGVKGIRTNVVAPGYIDTPTNAGVVAGKEAAESMAKAVAIGRMGTAEEVADVVIFLFSDEARYMNGSVVEINGGLK</sequence>
<keyword evidence="2" id="KW-0521">NADP</keyword>
<gene>
    <name evidence="4" type="ORF">LY89DRAFT_683038</name>
</gene>
<protein>
    <submittedName>
        <fullName evidence="4">NAD(P)-binding protein</fullName>
    </submittedName>
</protein>
<dbReference type="PANTHER" id="PTHR42760">
    <property type="entry name" value="SHORT-CHAIN DEHYDROGENASES/REDUCTASES FAMILY MEMBER"/>
    <property type="match status" value="1"/>
</dbReference>
<dbReference type="InParanoid" id="A0A194XFX1"/>
<dbReference type="PRINTS" id="PR00080">
    <property type="entry name" value="SDRFAMILY"/>
</dbReference>
<dbReference type="FunFam" id="3.40.50.720:FF:000084">
    <property type="entry name" value="Short-chain dehydrogenase reductase"/>
    <property type="match status" value="1"/>
</dbReference>
<accession>A0A194XFX1</accession>
<dbReference type="KEGG" id="psco:LY89DRAFT_683038"/>
<dbReference type="AlphaFoldDB" id="A0A194XFX1"/>
<dbReference type="SUPFAM" id="SSF51735">
    <property type="entry name" value="NAD(P)-binding Rossmann-fold domains"/>
    <property type="match status" value="1"/>
</dbReference>
<dbReference type="InterPro" id="IPR036291">
    <property type="entry name" value="NAD(P)-bd_dom_sf"/>
</dbReference>
<dbReference type="Gene3D" id="3.40.50.720">
    <property type="entry name" value="NAD(P)-binding Rossmann-like Domain"/>
    <property type="match status" value="1"/>
</dbReference>
<comment type="similarity">
    <text evidence="1">Belongs to the short-chain dehydrogenases/reductases (SDR) family.</text>
</comment>
<dbReference type="InterPro" id="IPR020904">
    <property type="entry name" value="Sc_DH/Rdtase_CS"/>
</dbReference>
<dbReference type="GO" id="GO:0009688">
    <property type="term" value="P:abscisic acid biosynthetic process"/>
    <property type="evidence" value="ECO:0007669"/>
    <property type="project" value="UniProtKB-ARBA"/>
</dbReference>
<evidence type="ECO:0000313" key="5">
    <source>
        <dbReference type="Proteomes" id="UP000070700"/>
    </source>
</evidence>
<dbReference type="GO" id="GO:0048038">
    <property type="term" value="F:quinone binding"/>
    <property type="evidence" value="ECO:0007669"/>
    <property type="project" value="TreeGrafter"/>
</dbReference>
<evidence type="ECO:0000313" key="4">
    <source>
        <dbReference type="EMBL" id="KUJ19095.1"/>
    </source>
</evidence>
<evidence type="ECO:0000256" key="1">
    <source>
        <dbReference type="ARBA" id="ARBA00006484"/>
    </source>
</evidence>
<proteinExistence type="inferred from homology"/>
<dbReference type="GeneID" id="28824346"/>
<dbReference type="GO" id="GO:0006633">
    <property type="term" value="P:fatty acid biosynthetic process"/>
    <property type="evidence" value="ECO:0007669"/>
    <property type="project" value="TreeGrafter"/>
</dbReference>
<dbReference type="GO" id="GO:0016616">
    <property type="term" value="F:oxidoreductase activity, acting on the CH-OH group of donors, NAD or NADP as acceptor"/>
    <property type="evidence" value="ECO:0007669"/>
    <property type="project" value="TreeGrafter"/>
</dbReference>
<dbReference type="PANTHER" id="PTHR42760:SF83">
    <property type="entry name" value="(3R)-3-HYDROXYACYL-COA DEHYDROGENASE"/>
    <property type="match status" value="1"/>
</dbReference>
<reference evidence="4 5" key="1">
    <citation type="submission" date="2015-10" db="EMBL/GenBank/DDBJ databases">
        <title>Full genome of DAOMC 229536 Phialocephala scopiformis, a fungal endophyte of spruce producing the potent anti-insectan compound rugulosin.</title>
        <authorList>
            <consortium name="DOE Joint Genome Institute"/>
            <person name="Walker A.K."/>
            <person name="Frasz S.L."/>
            <person name="Seifert K.A."/>
            <person name="Miller J.D."/>
            <person name="Mondo S.J."/>
            <person name="Labutti K."/>
            <person name="Lipzen A."/>
            <person name="Dockter R."/>
            <person name="Kennedy M."/>
            <person name="Grigoriev I.V."/>
            <person name="Spatafora J.W."/>
        </authorList>
    </citation>
    <scope>NUCLEOTIDE SEQUENCE [LARGE SCALE GENOMIC DNA]</scope>
    <source>
        <strain evidence="4 5">CBS 120377</strain>
    </source>
</reference>
<evidence type="ECO:0000256" key="2">
    <source>
        <dbReference type="ARBA" id="ARBA00022857"/>
    </source>
</evidence>
<dbReference type="EMBL" id="KQ947411">
    <property type="protein sequence ID" value="KUJ19095.1"/>
    <property type="molecule type" value="Genomic_DNA"/>
</dbReference>
<evidence type="ECO:0000256" key="3">
    <source>
        <dbReference type="ARBA" id="ARBA00023002"/>
    </source>
</evidence>
<dbReference type="PROSITE" id="PS00061">
    <property type="entry name" value="ADH_SHORT"/>
    <property type="match status" value="1"/>
</dbReference>
<keyword evidence="3" id="KW-0560">Oxidoreductase</keyword>
<dbReference type="InterPro" id="IPR002347">
    <property type="entry name" value="SDR_fam"/>
</dbReference>
<dbReference type="Pfam" id="PF13561">
    <property type="entry name" value="adh_short_C2"/>
    <property type="match status" value="1"/>
</dbReference>
<keyword evidence="5" id="KW-1185">Reference proteome</keyword>
<organism evidence="4 5">
    <name type="scientific">Mollisia scopiformis</name>
    <name type="common">Conifer needle endophyte fungus</name>
    <name type="synonym">Phialocephala scopiformis</name>
    <dbReference type="NCBI Taxonomy" id="149040"/>
    <lineage>
        <taxon>Eukaryota</taxon>
        <taxon>Fungi</taxon>
        <taxon>Dikarya</taxon>
        <taxon>Ascomycota</taxon>
        <taxon>Pezizomycotina</taxon>
        <taxon>Leotiomycetes</taxon>
        <taxon>Helotiales</taxon>
        <taxon>Mollisiaceae</taxon>
        <taxon>Mollisia</taxon>
    </lineage>
</organism>
<dbReference type="PRINTS" id="PR00081">
    <property type="entry name" value="GDHRDH"/>
</dbReference>
<name>A0A194XFX1_MOLSC</name>
<dbReference type="Proteomes" id="UP000070700">
    <property type="component" value="Unassembled WGS sequence"/>
</dbReference>
<dbReference type="RefSeq" id="XP_018073450.1">
    <property type="nucleotide sequence ID" value="XM_018214620.1"/>
</dbReference>
<dbReference type="OrthoDB" id="1669814at2759"/>
<dbReference type="CDD" id="cd05233">
    <property type="entry name" value="SDR_c"/>
    <property type="match status" value="1"/>
</dbReference>